<keyword evidence="14" id="KW-1185">Reference proteome</keyword>
<dbReference type="InterPro" id="IPR016186">
    <property type="entry name" value="C-type_lectin-like/link_sf"/>
</dbReference>
<evidence type="ECO:0000256" key="1">
    <source>
        <dbReference type="ARBA" id="ARBA00007899"/>
    </source>
</evidence>
<dbReference type="SMART" id="SM00034">
    <property type="entry name" value="CLECT"/>
    <property type="match status" value="1"/>
</dbReference>
<dbReference type="Pfam" id="PF00059">
    <property type="entry name" value="Lectin_C"/>
    <property type="match status" value="1"/>
</dbReference>
<dbReference type="GO" id="GO:0030246">
    <property type="term" value="F:carbohydrate binding"/>
    <property type="evidence" value="ECO:0007669"/>
    <property type="project" value="UniProtKB-KW"/>
</dbReference>
<keyword evidence="4" id="KW-0430">Lectin</keyword>
<protein>
    <recommendedName>
        <fullName evidence="12">C-type lectin domain-containing protein</fullName>
    </recommendedName>
</protein>
<dbReference type="PROSITE" id="PS00615">
    <property type="entry name" value="C_TYPE_LECTIN_1"/>
    <property type="match status" value="1"/>
</dbReference>
<gene>
    <name evidence="13" type="ORF">PECUL_23A022000</name>
</gene>
<evidence type="ECO:0000313" key="14">
    <source>
        <dbReference type="Proteomes" id="UP001295444"/>
    </source>
</evidence>
<feature type="region of interest" description="Disordered" evidence="11">
    <location>
        <begin position="266"/>
        <end position="286"/>
    </location>
</feature>
<reference evidence="13" key="1">
    <citation type="submission" date="2022-03" db="EMBL/GenBank/DDBJ databases">
        <authorList>
            <person name="Alioto T."/>
            <person name="Alioto T."/>
            <person name="Gomez Garrido J."/>
        </authorList>
    </citation>
    <scope>NUCLEOTIDE SEQUENCE</scope>
</reference>
<dbReference type="EMBL" id="OW240922">
    <property type="protein sequence ID" value="CAH2321378.1"/>
    <property type="molecule type" value="Genomic_DNA"/>
</dbReference>
<organism evidence="13 14">
    <name type="scientific">Pelobates cultripes</name>
    <name type="common">Western spadefoot toad</name>
    <dbReference type="NCBI Taxonomy" id="61616"/>
    <lineage>
        <taxon>Eukaryota</taxon>
        <taxon>Metazoa</taxon>
        <taxon>Chordata</taxon>
        <taxon>Craniata</taxon>
        <taxon>Vertebrata</taxon>
        <taxon>Euteleostomi</taxon>
        <taxon>Amphibia</taxon>
        <taxon>Batrachia</taxon>
        <taxon>Anura</taxon>
        <taxon>Pelobatoidea</taxon>
        <taxon>Pelobatidae</taxon>
        <taxon>Pelobates</taxon>
    </lineage>
</organism>
<evidence type="ECO:0000256" key="7">
    <source>
        <dbReference type="ARBA" id="ARBA00023119"/>
    </source>
</evidence>
<keyword evidence="7" id="KW-0176">Collagen</keyword>
<dbReference type="Pfam" id="PF01391">
    <property type="entry name" value="Collagen"/>
    <property type="match status" value="1"/>
</dbReference>
<feature type="compositionally biased region" description="Basic and acidic residues" evidence="11">
    <location>
        <begin position="194"/>
        <end position="206"/>
    </location>
</feature>
<comment type="similarity">
    <text evidence="1">Belongs to the SFTPD family.</text>
</comment>
<dbReference type="InterPro" id="IPR015097">
    <property type="entry name" value="Surfac_D-trimer"/>
</dbReference>
<keyword evidence="3" id="KW-0732">Signal</keyword>
<dbReference type="SUPFAM" id="SSF56436">
    <property type="entry name" value="C-type lectin-like"/>
    <property type="match status" value="1"/>
</dbReference>
<evidence type="ECO:0000256" key="6">
    <source>
        <dbReference type="ARBA" id="ARBA00022837"/>
    </source>
</evidence>
<keyword evidence="8" id="KW-1015">Disulfide bond</keyword>
<evidence type="ECO:0000256" key="8">
    <source>
        <dbReference type="ARBA" id="ARBA00023157"/>
    </source>
</evidence>
<evidence type="ECO:0000259" key="12">
    <source>
        <dbReference type="PROSITE" id="PS50041"/>
    </source>
</evidence>
<feature type="compositionally biased region" description="Acidic residues" evidence="11">
    <location>
        <begin position="49"/>
        <end position="65"/>
    </location>
</feature>
<dbReference type="Gene3D" id="1.20.5.360">
    <property type="entry name" value="SFTPD helical domain"/>
    <property type="match status" value="1"/>
</dbReference>
<dbReference type="InterPro" id="IPR001304">
    <property type="entry name" value="C-type_lectin-like"/>
</dbReference>
<dbReference type="Pfam" id="PF09006">
    <property type="entry name" value="Surfac_D-trimer"/>
    <property type="match status" value="1"/>
</dbReference>
<evidence type="ECO:0000256" key="2">
    <source>
        <dbReference type="ARBA" id="ARBA00011267"/>
    </source>
</evidence>
<keyword evidence="9" id="KW-0379">Hydroxylation</keyword>
<dbReference type="AlphaFoldDB" id="A0AAD1T894"/>
<dbReference type="GO" id="GO:0005581">
    <property type="term" value="C:collagen trimer"/>
    <property type="evidence" value="ECO:0007669"/>
    <property type="project" value="UniProtKB-KW"/>
</dbReference>
<comment type="subunit">
    <text evidence="2">Oligomeric complex of 4 set of homotrimers.</text>
</comment>
<dbReference type="Gene3D" id="3.10.100.10">
    <property type="entry name" value="Mannose-Binding Protein A, subunit A"/>
    <property type="match status" value="1"/>
</dbReference>
<evidence type="ECO:0000256" key="11">
    <source>
        <dbReference type="SAM" id="MobiDB-lite"/>
    </source>
</evidence>
<dbReference type="PROSITE" id="PS50041">
    <property type="entry name" value="C_TYPE_LECTIN_2"/>
    <property type="match status" value="1"/>
</dbReference>
<feature type="domain" description="C-type lectin" evidence="12">
    <location>
        <begin position="255"/>
        <end position="366"/>
    </location>
</feature>
<evidence type="ECO:0000256" key="5">
    <source>
        <dbReference type="ARBA" id="ARBA00022737"/>
    </source>
</evidence>
<evidence type="ECO:0000313" key="13">
    <source>
        <dbReference type="EMBL" id="CAH2321378.1"/>
    </source>
</evidence>
<dbReference type="PANTHER" id="PTHR24024">
    <property type="entry name" value="PULMONARY SURFACTANT-ASSOCIATED PROTEIN A"/>
    <property type="match status" value="1"/>
</dbReference>
<dbReference type="InterPro" id="IPR051077">
    <property type="entry name" value="Ca-dependent_lectin"/>
</dbReference>
<feature type="compositionally biased region" description="Basic and acidic residues" evidence="11">
    <location>
        <begin position="157"/>
        <end position="173"/>
    </location>
</feature>
<dbReference type="GO" id="GO:0005615">
    <property type="term" value="C:extracellular space"/>
    <property type="evidence" value="ECO:0007669"/>
    <property type="project" value="TreeGrafter"/>
</dbReference>
<dbReference type="GO" id="GO:0005771">
    <property type="term" value="C:multivesicular body"/>
    <property type="evidence" value="ECO:0007669"/>
    <property type="project" value="TreeGrafter"/>
</dbReference>
<proteinExistence type="inferred from homology"/>
<feature type="region of interest" description="Disordered" evidence="11">
    <location>
        <begin position="149"/>
        <end position="214"/>
    </location>
</feature>
<evidence type="ECO:0000256" key="3">
    <source>
        <dbReference type="ARBA" id="ARBA00022729"/>
    </source>
</evidence>
<sequence>MVKKDKHQGAVKPAGARDIGELLLRPAKAQSLTAPKKHGDTASASSEEQAMDELDEFPASDEDSELPSTKGDILYTYLIVSSTHPTPHLPTTQESARLCCMHADVLVVISTLRKILPLIPLQEQLLNNECFNTSEFVAIWSVLESQCRFSSSGTPGRDGRDGKEGPKGEKGERGLQGNRGSQGAPGKLGPPGVKGEKGSVGEKGEQGRSATSEVEVVKIQMKTLEGQMQMLQADLNKYAKILLFHGGKQAGTKIFVTNGQEESFESSQKSCKEAGGNLASPRNAEENSATQEILQTKGENAKAYLGISDLQVEGIFKYAGGDKISYTNWNLGEPNNSKDNEDCVEIQDNGKWNDIPCSLLRLVICEFQ</sequence>
<feature type="region of interest" description="Disordered" evidence="11">
    <location>
        <begin position="29"/>
        <end position="68"/>
    </location>
</feature>
<dbReference type="InterPro" id="IPR008160">
    <property type="entry name" value="Collagen"/>
</dbReference>
<keyword evidence="5" id="KW-0677">Repeat</keyword>
<evidence type="ECO:0000256" key="4">
    <source>
        <dbReference type="ARBA" id="ARBA00022734"/>
    </source>
</evidence>
<keyword evidence="10" id="KW-0175">Coiled coil</keyword>
<dbReference type="InterPro" id="IPR016187">
    <property type="entry name" value="CTDL_fold"/>
</dbReference>
<feature type="coiled-coil region" evidence="10">
    <location>
        <begin position="214"/>
        <end position="241"/>
    </location>
</feature>
<name>A0AAD1T894_PELCU</name>
<evidence type="ECO:0000256" key="10">
    <source>
        <dbReference type="SAM" id="Coils"/>
    </source>
</evidence>
<accession>A0AAD1T894</accession>
<evidence type="ECO:0000256" key="9">
    <source>
        <dbReference type="ARBA" id="ARBA00023278"/>
    </source>
</evidence>
<dbReference type="Proteomes" id="UP001295444">
    <property type="component" value="Chromosome 11"/>
</dbReference>
<dbReference type="InterPro" id="IPR018378">
    <property type="entry name" value="C-type_lectin_CS"/>
</dbReference>
<keyword evidence="6" id="KW-0106">Calcium</keyword>
<dbReference type="PANTHER" id="PTHR24024:SF15">
    <property type="entry name" value="PULMONARY SURFACTANT-ASSOCIATED PROTEIN D"/>
    <property type="match status" value="1"/>
</dbReference>